<evidence type="ECO:0000313" key="2">
    <source>
        <dbReference type="Proteomes" id="UP000070498"/>
    </source>
</evidence>
<proteinExistence type="predicted"/>
<dbReference type="AlphaFoldDB" id="A0A135P7U4"/>
<dbReference type="STRING" id="2052828.ATO67_19500"/>
<protein>
    <submittedName>
        <fullName evidence="1">Uncharacterized protein</fullName>
    </submittedName>
</protein>
<sequence>MPFLPAVVKNGLAASNVLRSVLADRAKRPATKVADSAAAIDRRVDADVTAVNGQKETPIGRDGTPHKLCAVAAFLARS</sequence>
<dbReference type="EMBL" id="LNUW01000005">
    <property type="protein sequence ID" value="KXG87491.1"/>
    <property type="molecule type" value="Genomic_DNA"/>
</dbReference>
<gene>
    <name evidence="1" type="ORF">ATO67_19500</name>
</gene>
<evidence type="ECO:0000313" key="1">
    <source>
        <dbReference type="EMBL" id="KXG87491.1"/>
    </source>
</evidence>
<name>A0A135P7U4_9HYPH</name>
<accession>A0A135P7U4</accession>
<dbReference type="Proteomes" id="UP000070498">
    <property type="component" value="Unassembled WGS sequence"/>
</dbReference>
<reference evidence="1 2" key="1">
    <citation type="submission" date="2015-11" db="EMBL/GenBank/DDBJ databases">
        <title>Draft genome sequence of Agrobacterium sp. R89-1.</title>
        <authorList>
            <person name="Zahradnik J."/>
            <person name="Kyslikova E."/>
            <person name="Palyzova A."/>
            <person name="Kyslik P."/>
        </authorList>
    </citation>
    <scope>NUCLEOTIDE SEQUENCE [LARGE SCALE GENOMIC DNA]</scope>
    <source>
        <strain evidence="1 2">R89-1</strain>
    </source>
</reference>
<keyword evidence="2" id="KW-1185">Reference proteome</keyword>
<organism evidence="1 2">
    <name type="scientific">Agrobacterium bohemicum</name>
    <dbReference type="NCBI Taxonomy" id="2052828"/>
    <lineage>
        <taxon>Bacteria</taxon>
        <taxon>Pseudomonadati</taxon>
        <taxon>Pseudomonadota</taxon>
        <taxon>Alphaproteobacteria</taxon>
        <taxon>Hyphomicrobiales</taxon>
        <taxon>Rhizobiaceae</taxon>
        <taxon>Rhizobium/Agrobacterium group</taxon>
        <taxon>Agrobacterium</taxon>
    </lineage>
</organism>
<comment type="caution">
    <text evidence="1">The sequence shown here is derived from an EMBL/GenBank/DDBJ whole genome shotgun (WGS) entry which is preliminary data.</text>
</comment>